<evidence type="ECO:0000313" key="1">
    <source>
        <dbReference type="EMBL" id="MDJ1481113.1"/>
    </source>
</evidence>
<name>A0AAE3U8E7_9BACT</name>
<accession>A0AAE3U8E7</accession>
<dbReference type="AlphaFoldDB" id="A0AAE3U8E7"/>
<dbReference type="Proteomes" id="UP001241110">
    <property type="component" value="Unassembled WGS sequence"/>
</dbReference>
<dbReference type="EMBL" id="JASJOS010000004">
    <property type="protein sequence ID" value="MDJ1481113.1"/>
    <property type="molecule type" value="Genomic_DNA"/>
</dbReference>
<protein>
    <submittedName>
        <fullName evidence="1">Uncharacterized protein</fullName>
    </submittedName>
</protein>
<gene>
    <name evidence="1" type="ORF">QNI16_11510</name>
</gene>
<evidence type="ECO:0000313" key="2">
    <source>
        <dbReference type="Proteomes" id="UP001241110"/>
    </source>
</evidence>
<proteinExistence type="predicted"/>
<organism evidence="1 2">
    <name type="scientific">Xanthocytophaga flava</name>
    <dbReference type="NCBI Taxonomy" id="3048013"/>
    <lineage>
        <taxon>Bacteria</taxon>
        <taxon>Pseudomonadati</taxon>
        <taxon>Bacteroidota</taxon>
        <taxon>Cytophagia</taxon>
        <taxon>Cytophagales</taxon>
        <taxon>Rhodocytophagaceae</taxon>
        <taxon>Xanthocytophaga</taxon>
    </lineage>
</organism>
<reference evidence="1" key="1">
    <citation type="submission" date="2023-05" db="EMBL/GenBank/DDBJ databases">
        <authorList>
            <person name="Zhang X."/>
        </authorList>
    </citation>
    <scope>NUCLEOTIDE SEQUENCE</scope>
    <source>
        <strain evidence="1">YF14B1</strain>
    </source>
</reference>
<sequence>MLLTKTLSHKAFHYRRPLNLYMEWGTWNQDSDSNTLTATHTLYIKNLPDEVNTKLIETTNIDILMEIRDLINTNELYYAGSQIKMW</sequence>
<dbReference type="RefSeq" id="WP_313978457.1">
    <property type="nucleotide sequence ID" value="NZ_JASJOS010000004.1"/>
</dbReference>
<comment type="caution">
    <text evidence="1">The sequence shown here is derived from an EMBL/GenBank/DDBJ whole genome shotgun (WGS) entry which is preliminary data.</text>
</comment>